<feature type="region of interest" description="Disordered" evidence="1">
    <location>
        <begin position="1"/>
        <end position="64"/>
    </location>
</feature>
<comment type="caution">
    <text evidence="2">The sequence shown here is derived from an EMBL/GenBank/DDBJ whole genome shotgun (WGS) entry which is preliminary data.</text>
</comment>
<gene>
    <name evidence="2" type="ORF">HMPREF9220_0730</name>
</gene>
<accession>E4LAA0</accession>
<feature type="compositionally biased region" description="Low complexity" evidence="1">
    <location>
        <begin position="54"/>
        <end position="64"/>
    </location>
</feature>
<organism evidence="2 3">
    <name type="scientific">Dialister micraerophilus UPII 345-E</name>
    <dbReference type="NCBI Taxonomy" id="910314"/>
    <lineage>
        <taxon>Bacteria</taxon>
        <taxon>Bacillati</taxon>
        <taxon>Bacillota</taxon>
        <taxon>Negativicutes</taxon>
        <taxon>Veillonellales</taxon>
        <taxon>Veillonellaceae</taxon>
        <taxon>Dialister</taxon>
    </lineage>
</organism>
<dbReference type="Proteomes" id="UP000004594">
    <property type="component" value="Unassembled WGS sequence"/>
</dbReference>
<sequence>MCLNHSAPKIEQPAVPVPDAEKSKNLVNLDTASEGIKKKARGKRGLMIEKKPPTTGATGTGLSI</sequence>
<protein>
    <submittedName>
        <fullName evidence="2">Uncharacterized protein</fullName>
    </submittedName>
</protein>
<evidence type="ECO:0000313" key="2">
    <source>
        <dbReference type="EMBL" id="EFR42289.1"/>
    </source>
</evidence>
<dbReference type="RefSeq" id="WP_007555154.1">
    <property type="nucleotide sequence ID" value="NZ_AENT01000028.1"/>
</dbReference>
<proteinExistence type="predicted"/>
<evidence type="ECO:0000313" key="3">
    <source>
        <dbReference type="Proteomes" id="UP000004594"/>
    </source>
</evidence>
<name>E4LAA0_9FIRM</name>
<dbReference type="EMBL" id="AENT01000028">
    <property type="protein sequence ID" value="EFR42289.1"/>
    <property type="molecule type" value="Genomic_DNA"/>
</dbReference>
<evidence type="ECO:0000256" key="1">
    <source>
        <dbReference type="SAM" id="MobiDB-lite"/>
    </source>
</evidence>
<reference evidence="2 3" key="1">
    <citation type="submission" date="2010-11" db="EMBL/GenBank/DDBJ databases">
        <authorList>
            <person name="Durkin A.S."/>
            <person name="Madupu R."/>
            <person name="Torralba M."/>
            <person name="Gillis M."/>
            <person name="Methe B."/>
            <person name="Sutton G."/>
            <person name="Nelson K.E."/>
        </authorList>
    </citation>
    <scope>NUCLEOTIDE SEQUENCE [LARGE SCALE GENOMIC DNA]</scope>
    <source>
        <strain evidence="2 3">UPII 345-E</strain>
    </source>
</reference>
<dbReference type="AlphaFoldDB" id="E4LAA0"/>